<dbReference type="Proteomes" id="UP000054477">
    <property type="component" value="Unassembled WGS sequence"/>
</dbReference>
<accession>A0A0C9YAX8</accession>
<dbReference type="EMBL" id="KN838562">
    <property type="protein sequence ID" value="KIK05228.1"/>
    <property type="molecule type" value="Genomic_DNA"/>
</dbReference>
<feature type="compositionally biased region" description="Polar residues" evidence="1">
    <location>
        <begin position="344"/>
        <end position="365"/>
    </location>
</feature>
<keyword evidence="3" id="KW-1185">Reference proteome</keyword>
<feature type="region of interest" description="Disordered" evidence="1">
    <location>
        <begin position="70"/>
        <end position="107"/>
    </location>
</feature>
<proteinExistence type="predicted"/>
<reference evidence="2 3" key="1">
    <citation type="submission" date="2014-04" db="EMBL/GenBank/DDBJ databases">
        <authorList>
            <consortium name="DOE Joint Genome Institute"/>
            <person name="Kuo A."/>
            <person name="Kohler A."/>
            <person name="Nagy L.G."/>
            <person name="Floudas D."/>
            <person name="Copeland A."/>
            <person name="Barry K.W."/>
            <person name="Cichocki N."/>
            <person name="Veneault-Fourrey C."/>
            <person name="LaButti K."/>
            <person name="Lindquist E.A."/>
            <person name="Lipzen A."/>
            <person name="Lundell T."/>
            <person name="Morin E."/>
            <person name="Murat C."/>
            <person name="Sun H."/>
            <person name="Tunlid A."/>
            <person name="Henrissat B."/>
            <person name="Grigoriev I.V."/>
            <person name="Hibbett D.S."/>
            <person name="Martin F."/>
            <person name="Nordberg H.P."/>
            <person name="Cantor M.N."/>
            <person name="Hua S.X."/>
        </authorList>
    </citation>
    <scope>NUCLEOTIDE SEQUENCE [LARGE SCALE GENOMIC DNA]</scope>
    <source>
        <strain evidence="2 3">LaAM-08-1</strain>
    </source>
</reference>
<dbReference type="HOGENOM" id="CLU_492626_0_0_1"/>
<evidence type="ECO:0000313" key="3">
    <source>
        <dbReference type="Proteomes" id="UP000054477"/>
    </source>
</evidence>
<gene>
    <name evidence="2" type="ORF">K443DRAFT_120670</name>
</gene>
<dbReference type="OrthoDB" id="3056811at2759"/>
<reference evidence="3" key="2">
    <citation type="submission" date="2015-01" db="EMBL/GenBank/DDBJ databases">
        <title>Evolutionary Origins and Diversification of the Mycorrhizal Mutualists.</title>
        <authorList>
            <consortium name="DOE Joint Genome Institute"/>
            <consortium name="Mycorrhizal Genomics Consortium"/>
            <person name="Kohler A."/>
            <person name="Kuo A."/>
            <person name="Nagy L.G."/>
            <person name="Floudas D."/>
            <person name="Copeland A."/>
            <person name="Barry K.W."/>
            <person name="Cichocki N."/>
            <person name="Veneault-Fourrey C."/>
            <person name="LaButti K."/>
            <person name="Lindquist E.A."/>
            <person name="Lipzen A."/>
            <person name="Lundell T."/>
            <person name="Morin E."/>
            <person name="Murat C."/>
            <person name="Riley R."/>
            <person name="Ohm R."/>
            <person name="Sun H."/>
            <person name="Tunlid A."/>
            <person name="Henrissat B."/>
            <person name="Grigoriev I.V."/>
            <person name="Hibbett D.S."/>
            <person name="Martin F."/>
        </authorList>
    </citation>
    <scope>NUCLEOTIDE SEQUENCE [LARGE SCALE GENOMIC DNA]</scope>
    <source>
        <strain evidence="3">LaAM-08-1</strain>
    </source>
</reference>
<protein>
    <submittedName>
        <fullName evidence="2">Uncharacterized protein</fullName>
    </submittedName>
</protein>
<evidence type="ECO:0000256" key="1">
    <source>
        <dbReference type="SAM" id="MobiDB-lite"/>
    </source>
</evidence>
<sequence length="553" mass="59795">MSEQPQWLPQGYSAEQNIITAEREQQRESVGSGKGMKTFLIRKTAVDAEKKRRKLVWCFVMYAMQDHDNNDTSTQDHSNPSSHSASTSTHNTQPATTSTSESNKKASGRWTDDEIKLLLDYVESNCTLTTARGLTLKKSEFNKASTTVKSKDATQCHYKWGQVRILIINYGFHHLSGLRLCSTYKVISQWDKKSGAGWHDDYGANARTPSEKEVFADFLKTPEPSRRNLGLITVKCRHSCQVPRSQPRGTHVFDPASLSSQSATQMLNIVDAEEDGAEDQVGPLDSPTANTPAAPASVVSPLVPPDLGSSIVSSLPPSDPSVSSSSGSARPPPSSSLLPTVHPQLTQQRDISMGSVTTGSEASRSTLRKRKHDARSASGMQPPSSKRASRSKTDDLNPVIISNALNSTLNCMVDVMERTLDISAVTTTAPSTTSIAPPSIVTSPIEFLTSQLSSAPSRPLSSSASSTEILDQAIRIVSADGSLTEDELFAASLFFTSASEDAIRAVRTFIALGDNNQAVKYRFLLRQLDTAGLLPGRGKAKAVEDGDDLSMVY</sequence>
<feature type="region of interest" description="Disordered" evidence="1">
    <location>
        <begin position="275"/>
        <end position="395"/>
    </location>
</feature>
<evidence type="ECO:0000313" key="2">
    <source>
        <dbReference type="EMBL" id="KIK05228.1"/>
    </source>
</evidence>
<feature type="compositionally biased region" description="Low complexity" evidence="1">
    <location>
        <begin position="309"/>
        <end position="343"/>
    </location>
</feature>
<organism evidence="2 3">
    <name type="scientific">Laccaria amethystina LaAM-08-1</name>
    <dbReference type="NCBI Taxonomy" id="1095629"/>
    <lineage>
        <taxon>Eukaryota</taxon>
        <taxon>Fungi</taxon>
        <taxon>Dikarya</taxon>
        <taxon>Basidiomycota</taxon>
        <taxon>Agaricomycotina</taxon>
        <taxon>Agaricomycetes</taxon>
        <taxon>Agaricomycetidae</taxon>
        <taxon>Agaricales</taxon>
        <taxon>Agaricineae</taxon>
        <taxon>Hydnangiaceae</taxon>
        <taxon>Laccaria</taxon>
    </lineage>
</organism>
<name>A0A0C9YAX8_9AGAR</name>
<feature type="compositionally biased region" description="Low complexity" evidence="1">
    <location>
        <begin position="77"/>
        <end position="92"/>
    </location>
</feature>
<dbReference type="AlphaFoldDB" id="A0A0C9YAX8"/>
<feature type="compositionally biased region" description="Low complexity" evidence="1">
    <location>
        <begin position="286"/>
        <end position="301"/>
    </location>
</feature>